<dbReference type="PROSITE" id="PS50048">
    <property type="entry name" value="ZN2_CY6_FUNGAL_2"/>
    <property type="match status" value="1"/>
</dbReference>
<evidence type="ECO:0000256" key="3">
    <source>
        <dbReference type="SAM" id="MobiDB-lite"/>
    </source>
</evidence>
<feature type="compositionally biased region" description="Polar residues" evidence="3">
    <location>
        <begin position="155"/>
        <end position="191"/>
    </location>
</feature>
<dbReference type="PANTHER" id="PTHR37534:SF49">
    <property type="entry name" value="LYSINE BIOSYNTHESIS REGULATORY PROTEIN LYS14"/>
    <property type="match status" value="1"/>
</dbReference>
<evidence type="ECO:0000313" key="5">
    <source>
        <dbReference type="EMBL" id="PMD60001.1"/>
    </source>
</evidence>
<comment type="subcellular location">
    <subcellularLocation>
        <location evidence="1">Nucleus</location>
    </subcellularLocation>
</comment>
<dbReference type="OrthoDB" id="648861at2759"/>
<dbReference type="CDD" id="cd00067">
    <property type="entry name" value="GAL4"/>
    <property type="match status" value="1"/>
</dbReference>
<dbReference type="SUPFAM" id="SSF57701">
    <property type="entry name" value="Zn2/Cys6 DNA-binding domain"/>
    <property type="match status" value="1"/>
</dbReference>
<dbReference type="RefSeq" id="XP_024736905.1">
    <property type="nucleotide sequence ID" value="XM_024872548.1"/>
</dbReference>
<accession>A0A2J6TAJ2</accession>
<reference evidence="5 6" key="1">
    <citation type="submission" date="2016-04" db="EMBL/GenBank/DDBJ databases">
        <title>A degradative enzymes factory behind the ericoid mycorrhizal symbiosis.</title>
        <authorList>
            <consortium name="DOE Joint Genome Institute"/>
            <person name="Martino E."/>
            <person name="Morin E."/>
            <person name="Grelet G."/>
            <person name="Kuo A."/>
            <person name="Kohler A."/>
            <person name="Daghino S."/>
            <person name="Barry K."/>
            <person name="Choi C."/>
            <person name="Cichocki N."/>
            <person name="Clum A."/>
            <person name="Copeland A."/>
            <person name="Hainaut M."/>
            <person name="Haridas S."/>
            <person name="Labutti K."/>
            <person name="Lindquist E."/>
            <person name="Lipzen A."/>
            <person name="Khouja H.-R."/>
            <person name="Murat C."/>
            <person name="Ohm R."/>
            <person name="Olson A."/>
            <person name="Spatafora J."/>
            <person name="Veneault-Fourrey C."/>
            <person name="Henrissat B."/>
            <person name="Grigoriev I."/>
            <person name="Martin F."/>
            <person name="Perotto S."/>
        </authorList>
    </citation>
    <scope>NUCLEOTIDE SEQUENCE [LARGE SCALE GENOMIC DNA]</scope>
    <source>
        <strain evidence="5 6">E</strain>
    </source>
</reference>
<organism evidence="5 6">
    <name type="scientific">Hyaloscypha bicolor E</name>
    <dbReference type="NCBI Taxonomy" id="1095630"/>
    <lineage>
        <taxon>Eukaryota</taxon>
        <taxon>Fungi</taxon>
        <taxon>Dikarya</taxon>
        <taxon>Ascomycota</taxon>
        <taxon>Pezizomycotina</taxon>
        <taxon>Leotiomycetes</taxon>
        <taxon>Helotiales</taxon>
        <taxon>Hyaloscyphaceae</taxon>
        <taxon>Hyaloscypha</taxon>
        <taxon>Hyaloscypha bicolor</taxon>
    </lineage>
</organism>
<keyword evidence="6" id="KW-1185">Reference proteome</keyword>
<keyword evidence="2" id="KW-0539">Nucleus</keyword>
<dbReference type="Proteomes" id="UP000235371">
    <property type="component" value="Unassembled WGS sequence"/>
</dbReference>
<feature type="domain" description="Zn(2)-C6 fungal-type" evidence="4">
    <location>
        <begin position="25"/>
        <end position="55"/>
    </location>
</feature>
<dbReference type="GO" id="GO:0008270">
    <property type="term" value="F:zinc ion binding"/>
    <property type="evidence" value="ECO:0007669"/>
    <property type="project" value="InterPro"/>
</dbReference>
<feature type="region of interest" description="Disordered" evidence="3">
    <location>
        <begin position="151"/>
        <end position="200"/>
    </location>
</feature>
<dbReference type="Gene3D" id="4.10.240.10">
    <property type="entry name" value="Zn(2)-C6 fungal-type DNA-binding domain"/>
    <property type="match status" value="1"/>
</dbReference>
<feature type="compositionally biased region" description="Polar residues" evidence="3">
    <location>
        <begin position="57"/>
        <end position="72"/>
    </location>
</feature>
<dbReference type="GO" id="GO:0005634">
    <property type="term" value="C:nucleus"/>
    <property type="evidence" value="ECO:0007669"/>
    <property type="project" value="UniProtKB-SubCell"/>
</dbReference>
<gene>
    <name evidence="5" type="ORF">K444DRAFT_403632</name>
</gene>
<protein>
    <recommendedName>
        <fullName evidence="4">Zn(2)-C6 fungal-type domain-containing protein</fullName>
    </recommendedName>
</protein>
<dbReference type="SMART" id="SM00066">
    <property type="entry name" value="GAL4"/>
    <property type="match status" value="1"/>
</dbReference>
<feature type="region of interest" description="Disordered" evidence="3">
    <location>
        <begin position="57"/>
        <end position="100"/>
    </location>
</feature>
<dbReference type="InParanoid" id="A0A2J6TAJ2"/>
<dbReference type="CDD" id="cd12148">
    <property type="entry name" value="fungal_TF_MHR"/>
    <property type="match status" value="1"/>
</dbReference>
<evidence type="ECO:0000256" key="2">
    <source>
        <dbReference type="ARBA" id="ARBA00023242"/>
    </source>
</evidence>
<evidence type="ECO:0000259" key="4">
    <source>
        <dbReference type="PROSITE" id="PS50048"/>
    </source>
</evidence>
<evidence type="ECO:0000313" key="6">
    <source>
        <dbReference type="Proteomes" id="UP000235371"/>
    </source>
</evidence>
<dbReference type="InterPro" id="IPR021858">
    <property type="entry name" value="Fun_TF"/>
</dbReference>
<dbReference type="InterPro" id="IPR036864">
    <property type="entry name" value="Zn2-C6_fun-type_DNA-bd_sf"/>
</dbReference>
<dbReference type="GO" id="GO:0000981">
    <property type="term" value="F:DNA-binding transcription factor activity, RNA polymerase II-specific"/>
    <property type="evidence" value="ECO:0007669"/>
    <property type="project" value="InterPro"/>
</dbReference>
<evidence type="ECO:0000256" key="1">
    <source>
        <dbReference type="ARBA" id="ARBA00004123"/>
    </source>
</evidence>
<dbReference type="AlphaFoldDB" id="A0A2J6TAJ2"/>
<dbReference type="Pfam" id="PF00172">
    <property type="entry name" value="Zn_clus"/>
    <property type="match status" value="1"/>
</dbReference>
<dbReference type="GO" id="GO:0045944">
    <property type="term" value="P:positive regulation of transcription by RNA polymerase II"/>
    <property type="evidence" value="ECO:0007669"/>
    <property type="project" value="TreeGrafter"/>
</dbReference>
<dbReference type="GeneID" id="36580628"/>
<name>A0A2J6TAJ2_9HELO</name>
<proteinExistence type="predicted"/>
<dbReference type="FunCoup" id="A0A2J6TAJ2">
    <property type="interactions" value="56"/>
</dbReference>
<dbReference type="GO" id="GO:0000976">
    <property type="term" value="F:transcription cis-regulatory region binding"/>
    <property type="evidence" value="ECO:0007669"/>
    <property type="project" value="TreeGrafter"/>
</dbReference>
<sequence length="621" mass="70487">MSTAAYSPPDVTSPRRARAPRSKSGCLTCRRRKVRCNEQRPRCSHCERLNLQCSWRPSTSLSQTPRQSSESTISHHEVGPDTNIGGSNPLDGGNSPMLQESRQNIVNGPFNDTFDYASFMWENELQGGNMQPTRWRDLGFPDMDFLDAGEETEQPLASSTYLPNGQNINFQQPQPFLDSPNLNGSQGAVTRNRNDPDDSSEERLLKDYFIRSVVPPIIAQVETQLRWSSMRQVLISMSSTSAMVHYAILAFAELLLGRKSNNQPPKYQRYYENARLELSKQQNQRMFTKENSSSTALEHMLAALFFLSYIDLLEGRIVDAHSNLKEAYEAFQETDKSQLRLVSKRLISWFRLLDARAVSAGGEGLFLSEIDDNLTQSSPASTEMTENNEGSEANVEDVLFDTLYQPGFYFFQRIQSFMGRISKIDPWHRSRGTVDDETEVMNIAAKISRDLGTLWAMRPPLMDYALDGKLTSAHISSSLVFTITRTSRTYFANFNASKIHLHRVAYKHLPLSVDTEQAIANIRNTARLMVDAGERENMGGEQKMLPVNMLWPLLMWGCEENDKEMRDWILVQIRGMEGVATNARITAQVLGEVQRRQDVGKVRVDIRMVMHDIFNSCFAIV</sequence>
<dbReference type="PANTHER" id="PTHR37534">
    <property type="entry name" value="TRANSCRIPTIONAL ACTIVATOR PROTEIN UGA3"/>
    <property type="match status" value="1"/>
</dbReference>
<dbReference type="InterPro" id="IPR001138">
    <property type="entry name" value="Zn2Cys6_DnaBD"/>
</dbReference>
<dbReference type="STRING" id="1095630.A0A2J6TAJ2"/>
<dbReference type="EMBL" id="KZ613803">
    <property type="protein sequence ID" value="PMD60001.1"/>
    <property type="molecule type" value="Genomic_DNA"/>
</dbReference>
<feature type="region of interest" description="Disordered" evidence="3">
    <location>
        <begin position="1"/>
        <end position="24"/>
    </location>
</feature>
<dbReference type="PROSITE" id="PS00463">
    <property type="entry name" value="ZN2_CY6_FUNGAL_1"/>
    <property type="match status" value="1"/>
</dbReference>
<dbReference type="Pfam" id="PF11951">
    <property type="entry name" value="Fungal_trans_2"/>
    <property type="match status" value="1"/>
</dbReference>